<dbReference type="OrthoDB" id="10602014at2759"/>
<evidence type="ECO:0000313" key="2">
    <source>
        <dbReference type="Proteomes" id="UP000054843"/>
    </source>
</evidence>
<reference evidence="1 2" key="1">
    <citation type="submission" date="2015-01" db="EMBL/GenBank/DDBJ databases">
        <title>Evolution of Trichinella species and genotypes.</title>
        <authorList>
            <person name="Korhonen P.K."/>
            <person name="Edoardo P."/>
            <person name="Giuseppe L.R."/>
            <person name="Gasser R.B."/>
        </authorList>
    </citation>
    <scope>NUCLEOTIDE SEQUENCE [LARGE SCALE GENOMIC DNA]</scope>
    <source>
        <strain evidence="1">ISS1980</strain>
    </source>
</reference>
<comment type="caution">
    <text evidence="1">The sequence shown here is derived from an EMBL/GenBank/DDBJ whole genome shotgun (WGS) entry which is preliminary data.</text>
</comment>
<sequence>MDIKDNCLVKVFHMSLKRSLGFAKVEHDVIDFEHLLFYMFKDFNVPPYDKHEISFLMNGFQHLNPSKKDQLLRRNFNRMMFDTLNSFFCQNEESAIFIYNHSMNIFLLFCNLHASDFSNYRKFSYSIWTGIQGRSYIPTQTISLYCNTTIYVKCTENNVIKFESICNIIVTFQLRLYM</sequence>
<dbReference type="Proteomes" id="UP000054843">
    <property type="component" value="Unassembled WGS sequence"/>
</dbReference>
<keyword evidence="2" id="KW-1185">Reference proteome</keyword>
<dbReference type="EMBL" id="JYDO01000008">
    <property type="protein sequence ID" value="KRZ79187.1"/>
    <property type="molecule type" value="Genomic_DNA"/>
</dbReference>
<gene>
    <name evidence="1" type="ORF">T10_7878</name>
</gene>
<accession>A0A0V1N5P8</accession>
<protein>
    <submittedName>
        <fullName evidence="1">Uncharacterized protein</fullName>
    </submittedName>
</protein>
<evidence type="ECO:0000313" key="1">
    <source>
        <dbReference type="EMBL" id="KRZ79187.1"/>
    </source>
</evidence>
<dbReference type="AlphaFoldDB" id="A0A0V1N5P8"/>
<name>A0A0V1N5P8_9BILA</name>
<organism evidence="1 2">
    <name type="scientific">Trichinella papuae</name>
    <dbReference type="NCBI Taxonomy" id="268474"/>
    <lineage>
        <taxon>Eukaryota</taxon>
        <taxon>Metazoa</taxon>
        <taxon>Ecdysozoa</taxon>
        <taxon>Nematoda</taxon>
        <taxon>Enoplea</taxon>
        <taxon>Dorylaimia</taxon>
        <taxon>Trichinellida</taxon>
        <taxon>Trichinellidae</taxon>
        <taxon>Trichinella</taxon>
    </lineage>
</organism>
<proteinExistence type="predicted"/>